<evidence type="ECO:0000259" key="4">
    <source>
        <dbReference type="Pfam" id="PF01420"/>
    </source>
</evidence>
<feature type="non-terminal residue" evidence="5">
    <location>
        <position position="182"/>
    </location>
</feature>
<dbReference type="GO" id="GO:0009307">
    <property type="term" value="P:DNA restriction-modification system"/>
    <property type="evidence" value="ECO:0007669"/>
    <property type="project" value="UniProtKB-KW"/>
</dbReference>
<keyword evidence="2" id="KW-0680">Restriction system</keyword>
<dbReference type="InterPro" id="IPR000055">
    <property type="entry name" value="Restrct_endonuc_typeI_TRD"/>
</dbReference>
<feature type="domain" description="Type I restriction modification DNA specificity" evidence="4">
    <location>
        <begin position="3"/>
        <end position="150"/>
    </location>
</feature>
<accession>A0A9D1GRM4</accession>
<gene>
    <name evidence="5" type="ORF">IAD46_05285</name>
</gene>
<dbReference type="GO" id="GO:0003677">
    <property type="term" value="F:DNA binding"/>
    <property type="evidence" value="ECO:0007669"/>
    <property type="project" value="UniProtKB-KW"/>
</dbReference>
<organism evidence="5 6">
    <name type="scientific">Candidatus Pelethenecus faecipullorum</name>
    <dbReference type="NCBI Taxonomy" id="2840900"/>
    <lineage>
        <taxon>Bacteria</taxon>
        <taxon>Bacillati</taxon>
        <taxon>Mycoplasmatota</taxon>
        <taxon>Mollicutes</taxon>
        <taxon>Candidatus Pelethenecus</taxon>
    </lineage>
</organism>
<evidence type="ECO:0000256" key="2">
    <source>
        <dbReference type="ARBA" id="ARBA00022747"/>
    </source>
</evidence>
<keyword evidence="5" id="KW-0540">Nuclease</keyword>
<reference evidence="5" key="1">
    <citation type="submission" date="2020-10" db="EMBL/GenBank/DDBJ databases">
        <authorList>
            <person name="Gilroy R."/>
        </authorList>
    </citation>
    <scope>NUCLEOTIDE SEQUENCE</scope>
    <source>
        <strain evidence="5">ChiW17-6978</strain>
    </source>
</reference>
<dbReference type="SUPFAM" id="SSF116734">
    <property type="entry name" value="DNA methylase specificity domain"/>
    <property type="match status" value="1"/>
</dbReference>
<dbReference type="Pfam" id="PF01420">
    <property type="entry name" value="Methylase_S"/>
    <property type="match status" value="1"/>
</dbReference>
<dbReference type="Gene3D" id="3.90.220.20">
    <property type="entry name" value="DNA methylase specificity domains"/>
    <property type="match status" value="1"/>
</dbReference>
<name>A0A9D1GRM4_9MOLU</name>
<sequence>MNLVRLGDLTRIKTGKLDANASSPNGKYPFFTCSREPLRIETYSYDCECVLVAGNGDLNVKYYNGRFDAYQRTYIIESNNTNVLLPRYLFFFLELYIEILRKQSVGGVIKYIKLGNLTEAQIPLCSIQEQTEIIALLEKQCNLIESRKNQLVLFDDLVKSQFIEMFGDFSLRNMKPDWVKVG</sequence>
<evidence type="ECO:0000313" key="5">
    <source>
        <dbReference type="EMBL" id="HIT50422.1"/>
    </source>
</evidence>
<evidence type="ECO:0000256" key="1">
    <source>
        <dbReference type="ARBA" id="ARBA00010923"/>
    </source>
</evidence>
<keyword evidence="5" id="KW-0378">Hydrolase</keyword>
<reference evidence="5" key="2">
    <citation type="journal article" date="2021" name="PeerJ">
        <title>Extensive microbial diversity within the chicken gut microbiome revealed by metagenomics and culture.</title>
        <authorList>
            <person name="Gilroy R."/>
            <person name="Ravi A."/>
            <person name="Getino M."/>
            <person name="Pursley I."/>
            <person name="Horton D.L."/>
            <person name="Alikhan N.F."/>
            <person name="Baker D."/>
            <person name="Gharbi K."/>
            <person name="Hall N."/>
            <person name="Watson M."/>
            <person name="Adriaenssens E.M."/>
            <person name="Foster-Nyarko E."/>
            <person name="Jarju S."/>
            <person name="Secka A."/>
            <person name="Antonio M."/>
            <person name="Oren A."/>
            <person name="Chaudhuri R.R."/>
            <person name="La Ragione R."/>
            <person name="Hildebrand F."/>
            <person name="Pallen M.J."/>
        </authorList>
    </citation>
    <scope>NUCLEOTIDE SEQUENCE</scope>
    <source>
        <strain evidence="5">ChiW17-6978</strain>
    </source>
</reference>
<evidence type="ECO:0000256" key="3">
    <source>
        <dbReference type="ARBA" id="ARBA00023125"/>
    </source>
</evidence>
<dbReference type="InterPro" id="IPR044946">
    <property type="entry name" value="Restrct_endonuc_typeI_TRD_sf"/>
</dbReference>
<dbReference type="EMBL" id="DVLF01000167">
    <property type="protein sequence ID" value="HIT50422.1"/>
    <property type="molecule type" value="Genomic_DNA"/>
</dbReference>
<protein>
    <submittedName>
        <fullName evidence="5">Restriction endonuclease subunit S</fullName>
    </submittedName>
</protein>
<evidence type="ECO:0000313" key="6">
    <source>
        <dbReference type="Proteomes" id="UP000886758"/>
    </source>
</evidence>
<comment type="similarity">
    <text evidence="1">Belongs to the type-I restriction system S methylase family.</text>
</comment>
<keyword evidence="5" id="KW-0255">Endonuclease</keyword>
<keyword evidence="3" id="KW-0238">DNA-binding</keyword>
<dbReference type="GO" id="GO:0004519">
    <property type="term" value="F:endonuclease activity"/>
    <property type="evidence" value="ECO:0007669"/>
    <property type="project" value="UniProtKB-KW"/>
</dbReference>
<dbReference type="Proteomes" id="UP000886758">
    <property type="component" value="Unassembled WGS sequence"/>
</dbReference>
<proteinExistence type="inferred from homology"/>
<dbReference type="AlphaFoldDB" id="A0A9D1GRM4"/>
<comment type="caution">
    <text evidence="5">The sequence shown here is derived from an EMBL/GenBank/DDBJ whole genome shotgun (WGS) entry which is preliminary data.</text>
</comment>